<dbReference type="GO" id="GO:0046872">
    <property type="term" value="F:metal ion binding"/>
    <property type="evidence" value="ECO:0007669"/>
    <property type="project" value="UniProtKB-UniRule"/>
</dbReference>
<dbReference type="PRINTS" id="PR00363">
    <property type="entry name" value="CYTOCHROMEB5"/>
</dbReference>
<comment type="subcellular location">
    <subcellularLocation>
        <location evidence="1">Cytoplasm</location>
    </subcellularLocation>
</comment>
<dbReference type="SUPFAM" id="SSF55856">
    <property type="entry name" value="Cytochrome b5-like heme/steroid binding domain"/>
    <property type="match status" value="1"/>
</dbReference>
<evidence type="ECO:0000256" key="1">
    <source>
        <dbReference type="ARBA" id="ARBA00004496"/>
    </source>
</evidence>
<evidence type="ECO:0000256" key="2">
    <source>
        <dbReference type="ARBA" id="ARBA00010499"/>
    </source>
</evidence>
<dbReference type="PROSITE" id="PS50255">
    <property type="entry name" value="CYTOCHROME_B5_2"/>
    <property type="match status" value="1"/>
</dbReference>
<comment type="catalytic activity">
    <reaction evidence="9">
        <text>D-arabinose 5-phosphate + phosphoenolpyruvate + H2O = 3-deoxy-alpha-D-manno-2-octulosonate-8-phosphate + phosphate</text>
        <dbReference type="Rhea" id="RHEA:14053"/>
        <dbReference type="ChEBI" id="CHEBI:15377"/>
        <dbReference type="ChEBI" id="CHEBI:43474"/>
        <dbReference type="ChEBI" id="CHEBI:57693"/>
        <dbReference type="ChEBI" id="CHEBI:58702"/>
        <dbReference type="ChEBI" id="CHEBI:85985"/>
        <dbReference type="EC" id="2.5.1.55"/>
    </reaction>
</comment>
<dbReference type="InterPro" id="IPR001199">
    <property type="entry name" value="Cyt_B5-like_heme/steroid-bd"/>
</dbReference>
<keyword evidence="7" id="KW-0479">Metal-binding</keyword>
<protein>
    <recommendedName>
        <fullName evidence="3">3-deoxy-8-phosphooctulonate synthase</fullName>
        <ecNumber evidence="3">2.5.1.55</ecNumber>
    </recommendedName>
</protein>
<dbReference type="OrthoDB" id="2013945at2759"/>
<evidence type="ECO:0000256" key="5">
    <source>
        <dbReference type="ARBA" id="ARBA00022617"/>
    </source>
</evidence>
<gene>
    <name evidence="12" type="ORF">COCNU_02G012220</name>
</gene>
<dbReference type="InterPro" id="IPR036400">
    <property type="entry name" value="Cyt_B5-like_heme/steroid_sf"/>
</dbReference>
<reference evidence="12" key="2">
    <citation type="submission" date="2019-07" db="EMBL/GenBank/DDBJ databases">
        <authorList>
            <person name="Yang Y."/>
            <person name="Bocs S."/>
            <person name="Baudouin L."/>
        </authorList>
    </citation>
    <scope>NUCLEOTIDE SEQUENCE</scope>
    <source>
        <tissue evidence="12">Spear leaf of Hainan Tall coconut</tissue>
    </source>
</reference>
<dbReference type="AlphaFoldDB" id="A0A8K0HZW4"/>
<keyword evidence="10" id="KW-0812">Transmembrane</keyword>
<keyword evidence="8" id="KW-0408">Iron</keyword>
<organism evidence="12 13">
    <name type="scientific">Cocos nucifera</name>
    <name type="common">Coconut palm</name>
    <dbReference type="NCBI Taxonomy" id="13894"/>
    <lineage>
        <taxon>Eukaryota</taxon>
        <taxon>Viridiplantae</taxon>
        <taxon>Streptophyta</taxon>
        <taxon>Embryophyta</taxon>
        <taxon>Tracheophyta</taxon>
        <taxon>Spermatophyta</taxon>
        <taxon>Magnoliopsida</taxon>
        <taxon>Liliopsida</taxon>
        <taxon>Arecaceae</taxon>
        <taxon>Arecoideae</taxon>
        <taxon>Cocoseae</taxon>
        <taxon>Attaleinae</taxon>
        <taxon>Cocos</taxon>
    </lineage>
</organism>
<dbReference type="InterPro" id="IPR006218">
    <property type="entry name" value="DAHP1/KDSA"/>
</dbReference>
<dbReference type="Proteomes" id="UP000797356">
    <property type="component" value="Chromosome 2"/>
</dbReference>
<dbReference type="EMBL" id="CM017873">
    <property type="protein sequence ID" value="KAG1331254.1"/>
    <property type="molecule type" value="Genomic_DNA"/>
</dbReference>
<evidence type="ECO:0000256" key="3">
    <source>
        <dbReference type="ARBA" id="ARBA00012693"/>
    </source>
</evidence>
<dbReference type="PROSITE" id="PS00191">
    <property type="entry name" value="CYTOCHROME_B5_1"/>
    <property type="match status" value="1"/>
</dbReference>
<name>A0A8K0HZW4_COCNU</name>
<keyword evidence="13" id="KW-1185">Reference proteome</keyword>
<evidence type="ECO:0000259" key="11">
    <source>
        <dbReference type="PROSITE" id="PS50255"/>
    </source>
</evidence>
<evidence type="ECO:0000256" key="9">
    <source>
        <dbReference type="ARBA" id="ARBA00049112"/>
    </source>
</evidence>
<dbReference type="GO" id="GO:0005737">
    <property type="term" value="C:cytoplasm"/>
    <property type="evidence" value="ECO:0007669"/>
    <property type="project" value="UniProtKB-SubCell"/>
</dbReference>
<keyword evidence="5" id="KW-0349">Heme</keyword>
<dbReference type="SMART" id="SM01117">
    <property type="entry name" value="Cyt-b5"/>
    <property type="match status" value="1"/>
</dbReference>
<evidence type="ECO:0000256" key="4">
    <source>
        <dbReference type="ARBA" id="ARBA00022490"/>
    </source>
</evidence>
<dbReference type="InterPro" id="IPR013785">
    <property type="entry name" value="Aldolase_TIM"/>
</dbReference>
<accession>A0A8K0HZW4</accession>
<dbReference type="GO" id="GO:0008676">
    <property type="term" value="F:3-deoxy-8-phosphooctulonate synthase activity"/>
    <property type="evidence" value="ECO:0007669"/>
    <property type="project" value="UniProtKB-EC"/>
</dbReference>
<proteinExistence type="inferred from homology"/>
<evidence type="ECO:0000256" key="7">
    <source>
        <dbReference type="ARBA" id="ARBA00022723"/>
    </source>
</evidence>
<dbReference type="EC" id="2.5.1.55" evidence="3"/>
<dbReference type="InterPro" id="IPR006269">
    <property type="entry name" value="KDO8P_synthase"/>
</dbReference>
<keyword evidence="6" id="KW-0808">Transferase</keyword>
<feature type="transmembrane region" description="Helical" evidence="10">
    <location>
        <begin position="422"/>
        <end position="442"/>
    </location>
</feature>
<dbReference type="GO" id="GO:0020037">
    <property type="term" value="F:heme binding"/>
    <property type="evidence" value="ECO:0007669"/>
    <property type="project" value="UniProtKB-UniRule"/>
</dbReference>
<keyword evidence="10" id="KW-0472">Membrane</keyword>
<dbReference type="PANTHER" id="PTHR21057">
    <property type="entry name" value="PHOSPHO-2-DEHYDRO-3-DEOXYHEPTONATE ALDOLASE"/>
    <property type="match status" value="1"/>
</dbReference>
<dbReference type="InterPro" id="IPR018506">
    <property type="entry name" value="Cyt_B5_heme-BS"/>
</dbReference>
<sequence>MESSVALYNQLKSSFDKANRTSSKSFRGPGLEEGLKILEKVKLTYDLPIVTDVHESNQCEAVGRVADIIQIPAFLCRQTDLLVAAAKTGKIINIKKGQFCASSVMSNSAEKVRLAGNQNVMVCERGTMFGYNDLIVDPRNLEWMREANCPIVADITHSLQQPAGKKILEKVKLTYDLPIVTDVHESNQCEAVGRVADIIQIPAFLCRQTDLLVAAAKTGKIINIKKGQFCASSVMSNSAEKVRLAGNQNVMVCERGTMFGYNDLIVDPRNLEWMREANCPIVADITHSLQQPAGKKLEGGGVASGGLRELIPCIARTAVAVGVDGIFMEVYDVTNFLEDHPGGDDALLHASANGDATQKFEEVGHSSTAFSMMEGYLIGVVEGYKGSIGGGGGARKTKEAVGVGPVKARTLQERKPTSSSSFLDLLFPVLVLGLAFGAWYFLSFHSQAKA</sequence>
<keyword evidence="10" id="KW-1133">Transmembrane helix</keyword>
<reference evidence="12" key="1">
    <citation type="journal article" date="2017" name="Gigascience">
        <title>The genome draft of coconut (Cocos nucifera).</title>
        <authorList>
            <person name="Xiao Y."/>
            <person name="Xu P."/>
            <person name="Fan H."/>
            <person name="Baudouin L."/>
            <person name="Xia W."/>
            <person name="Bocs S."/>
            <person name="Xu J."/>
            <person name="Li Q."/>
            <person name="Guo A."/>
            <person name="Zhou L."/>
            <person name="Li J."/>
            <person name="Wu Y."/>
            <person name="Ma Z."/>
            <person name="Armero A."/>
            <person name="Issali A.E."/>
            <person name="Liu N."/>
            <person name="Peng M."/>
            <person name="Yang Y."/>
        </authorList>
    </citation>
    <scope>NUCLEOTIDE SEQUENCE</scope>
    <source>
        <tissue evidence="12">Spear leaf of Hainan Tall coconut</tissue>
    </source>
</reference>
<keyword evidence="4" id="KW-0963">Cytoplasm</keyword>
<dbReference type="Gene3D" id="3.20.20.70">
    <property type="entry name" value="Aldolase class I"/>
    <property type="match status" value="2"/>
</dbReference>
<dbReference type="Pfam" id="PF00793">
    <property type="entry name" value="DAHP_synth_1"/>
    <property type="match status" value="2"/>
</dbReference>
<evidence type="ECO:0000313" key="12">
    <source>
        <dbReference type="EMBL" id="KAG1331254.1"/>
    </source>
</evidence>
<comment type="caution">
    <text evidence="12">The sequence shown here is derived from an EMBL/GenBank/DDBJ whole genome shotgun (WGS) entry which is preliminary data.</text>
</comment>
<dbReference type="NCBIfam" id="NF003543">
    <property type="entry name" value="PRK05198.1"/>
    <property type="match status" value="1"/>
</dbReference>
<evidence type="ECO:0000313" key="13">
    <source>
        <dbReference type="Proteomes" id="UP000797356"/>
    </source>
</evidence>
<evidence type="ECO:0000256" key="8">
    <source>
        <dbReference type="ARBA" id="ARBA00023004"/>
    </source>
</evidence>
<evidence type="ECO:0000256" key="6">
    <source>
        <dbReference type="ARBA" id="ARBA00022679"/>
    </source>
</evidence>
<feature type="domain" description="Cytochrome b5 heme-binding" evidence="11">
    <location>
        <begin position="323"/>
        <end position="382"/>
    </location>
</feature>
<comment type="similarity">
    <text evidence="2">Belongs to the KdsA family.</text>
</comment>
<dbReference type="SUPFAM" id="SSF51569">
    <property type="entry name" value="Aldolase"/>
    <property type="match status" value="2"/>
</dbReference>
<evidence type="ECO:0000256" key="10">
    <source>
        <dbReference type="SAM" id="Phobius"/>
    </source>
</evidence>